<protein>
    <recommendedName>
        <fullName evidence="1">DUF1985 domain-containing protein</fullName>
    </recommendedName>
</protein>
<sequence length="135" mass="15384">MLQVIKSALEDENLAMLNASQFGRVLKMGSHTFFVMVVHYLLSRQFVTEKDFQLWWFFVGKPIRYAIQDFVLVTGLNCGEIDESTRQDNRKGLGQGNRTRKVKASTSSQSIWNTSVHLPSAQVSVYISCLFCKIT</sequence>
<dbReference type="Proteomes" id="UP000264353">
    <property type="component" value="Chromosome A4"/>
</dbReference>
<name>A0A397ZIG6_BRACM</name>
<proteinExistence type="predicted"/>
<reference evidence="2 3" key="1">
    <citation type="submission" date="2018-06" db="EMBL/GenBank/DDBJ databases">
        <title>WGS assembly of Brassica rapa FPsc.</title>
        <authorList>
            <person name="Bowman J."/>
            <person name="Kohchi T."/>
            <person name="Yamato K."/>
            <person name="Jenkins J."/>
            <person name="Shu S."/>
            <person name="Ishizaki K."/>
            <person name="Yamaoka S."/>
            <person name="Nishihama R."/>
            <person name="Nakamura Y."/>
            <person name="Berger F."/>
            <person name="Adam C."/>
            <person name="Aki S."/>
            <person name="Althoff F."/>
            <person name="Araki T."/>
            <person name="Arteaga-Vazquez M."/>
            <person name="Balasubrmanian S."/>
            <person name="Bauer D."/>
            <person name="Boehm C."/>
            <person name="Briginshaw L."/>
            <person name="Caballero-Perez J."/>
            <person name="Catarino B."/>
            <person name="Chen F."/>
            <person name="Chiyoda S."/>
            <person name="Chovatia M."/>
            <person name="Davies K."/>
            <person name="Delmans M."/>
            <person name="Demura T."/>
            <person name="Dierschke T."/>
            <person name="Dolan L."/>
            <person name="Dorantes-Acosta A."/>
            <person name="Eklund D."/>
            <person name="Florent S."/>
            <person name="Flores-Sandoval E."/>
            <person name="Fujiyama A."/>
            <person name="Fukuzawa H."/>
            <person name="Galik B."/>
            <person name="Grimanelli D."/>
            <person name="Grimwood J."/>
            <person name="Grossniklaus U."/>
            <person name="Hamada T."/>
            <person name="Haseloff J."/>
            <person name="Hetherington A."/>
            <person name="Higo A."/>
            <person name="Hirakawa Y."/>
            <person name="Hundley H."/>
            <person name="Ikeda Y."/>
            <person name="Inoue K."/>
            <person name="Inoue S."/>
            <person name="Ishida S."/>
            <person name="Jia Q."/>
            <person name="Kakita M."/>
            <person name="Kanazawa T."/>
            <person name="Kawai Y."/>
            <person name="Kawashima T."/>
            <person name="Kennedy M."/>
            <person name="Kinose K."/>
            <person name="Kinoshita T."/>
            <person name="Kohara Y."/>
            <person name="Koide E."/>
            <person name="Komatsu K."/>
            <person name="Kopischke S."/>
            <person name="Kubo M."/>
            <person name="Kyozuka J."/>
            <person name="Lagercrantz U."/>
            <person name="Lin S."/>
            <person name="Lindquist E."/>
            <person name="Lipzen A."/>
            <person name="Lu C."/>
            <person name="Luna E."/>
            <person name="Martienssen R."/>
            <person name="Minamino N."/>
            <person name="Mizutani M."/>
            <person name="Mizutani M."/>
            <person name="Mochizuki N."/>
            <person name="Monte I."/>
            <person name="Mosher R."/>
            <person name="Nagasaki H."/>
            <person name="Nakagami H."/>
            <person name="Naramoto S."/>
            <person name="Nishitani K."/>
            <person name="Ohtani M."/>
            <person name="Okamoto T."/>
            <person name="Okumura M."/>
            <person name="Phillips J."/>
            <person name="Pollak B."/>
            <person name="Reinders A."/>
            <person name="Roevekamp M."/>
            <person name="Sano R."/>
            <person name="Sawa S."/>
            <person name="Schmid M."/>
            <person name="Shirakawa M."/>
            <person name="Solano R."/>
            <person name="Spunde A."/>
            <person name="Suetsugu N."/>
            <person name="Sugano S."/>
            <person name="Sugiyama A."/>
            <person name="Sun R."/>
            <person name="Suzuki Y."/>
            <person name="Takenaka M."/>
            <person name="Takezawa D."/>
            <person name="Tomogane H."/>
            <person name="Tsuzuki M."/>
            <person name="Ueda T."/>
            <person name="Umeda M."/>
            <person name="Ward J."/>
            <person name="Watanabe Y."/>
            <person name="Yazaki K."/>
            <person name="Yokoyama R."/>
            <person name="Yoshitake Y."/>
            <person name="Yotsui I."/>
            <person name="Zachgo S."/>
            <person name="Schmutz J."/>
        </authorList>
    </citation>
    <scope>NUCLEOTIDE SEQUENCE [LARGE SCALE GENOMIC DNA]</scope>
    <source>
        <strain evidence="3">cv. B-3</strain>
    </source>
</reference>
<dbReference type="EMBL" id="CM010631">
    <property type="protein sequence ID" value="RID65419.1"/>
    <property type="molecule type" value="Genomic_DNA"/>
</dbReference>
<evidence type="ECO:0000259" key="1">
    <source>
        <dbReference type="Pfam" id="PF09331"/>
    </source>
</evidence>
<dbReference type="PANTHER" id="PTHR48449">
    <property type="entry name" value="DUF1985 DOMAIN-CONTAINING PROTEIN"/>
    <property type="match status" value="1"/>
</dbReference>
<feature type="domain" description="DUF1985" evidence="1">
    <location>
        <begin position="42"/>
        <end position="91"/>
    </location>
</feature>
<organism evidence="2 3">
    <name type="scientific">Brassica campestris</name>
    <name type="common">Field mustard</name>
    <dbReference type="NCBI Taxonomy" id="3711"/>
    <lineage>
        <taxon>Eukaryota</taxon>
        <taxon>Viridiplantae</taxon>
        <taxon>Streptophyta</taxon>
        <taxon>Embryophyta</taxon>
        <taxon>Tracheophyta</taxon>
        <taxon>Spermatophyta</taxon>
        <taxon>Magnoliopsida</taxon>
        <taxon>eudicotyledons</taxon>
        <taxon>Gunneridae</taxon>
        <taxon>Pentapetalae</taxon>
        <taxon>rosids</taxon>
        <taxon>malvids</taxon>
        <taxon>Brassicales</taxon>
        <taxon>Brassicaceae</taxon>
        <taxon>Brassiceae</taxon>
        <taxon>Brassica</taxon>
    </lineage>
</organism>
<evidence type="ECO:0000313" key="3">
    <source>
        <dbReference type="Proteomes" id="UP000264353"/>
    </source>
</evidence>
<evidence type="ECO:0000313" key="2">
    <source>
        <dbReference type="EMBL" id="RID65419.1"/>
    </source>
</evidence>
<dbReference type="PANTHER" id="PTHR48449:SF1">
    <property type="entry name" value="DUF1985 DOMAIN-CONTAINING PROTEIN"/>
    <property type="match status" value="1"/>
</dbReference>
<dbReference type="Pfam" id="PF09331">
    <property type="entry name" value="DUF1985"/>
    <property type="match status" value="1"/>
</dbReference>
<dbReference type="AlphaFoldDB" id="A0A397ZIG6"/>
<gene>
    <name evidence="2" type="ORF">BRARA_D00613</name>
</gene>
<accession>A0A397ZIG6</accession>
<dbReference type="InterPro" id="IPR015410">
    <property type="entry name" value="DUF1985"/>
</dbReference>